<gene>
    <name evidence="1" type="ORF">DPEC_G00149320</name>
</gene>
<dbReference type="Proteomes" id="UP001157502">
    <property type="component" value="Chromosome 12"/>
</dbReference>
<sequence>MATGIQHATYRHTAYSVVGGSVALDKLRSCQAIYELRVKGSCDPTAGGVQKGLLQVRRARCPPPPTAIYPHESRFHVPSPPRVPGIPPLSLLSHRGLLLLSVQRPDPRVDAHQSCRLIASRASLKVTGGMANGDRINLNA</sequence>
<evidence type="ECO:0000313" key="1">
    <source>
        <dbReference type="EMBL" id="KAJ8003531.1"/>
    </source>
</evidence>
<evidence type="ECO:0000313" key="2">
    <source>
        <dbReference type="Proteomes" id="UP001157502"/>
    </source>
</evidence>
<reference evidence="1" key="1">
    <citation type="submission" date="2021-05" db="EMBL/GenBank/DDBJ databases">
        <authorList>
            <person name="Pan Q."/>
            <person name="Jouanno E."/>
            <person name="Zahm M."/>
            <person name="Klopp C."/>
            <person name="Cabau C."/>
            <person name="Louis A."/>
            <person name="Berthelot C."/>
            <person name="Parey E."/>
            <person name="Roest Crollius H."/>
            <person name="Montfort J."/>
            <person name="Robinson-Rechavi M."/>
            <person name="Bouchez O."/>
            <person name="Lampietro C."/>
            <person name="Lopez Roques C."/>
            <person name="Donnadieu C."/>
            <person name="Postlethwait J."/>
            <person name="Bobe J."/>
            <person name="Dillon D."/>
            <person name="Chandos A."/>
            <person name="von Hippel F."/>
            <person name="Guiguen Y."/>
        </authorList>
    </citation>
    <scope>NUCLEOTIDE SEQUENCE</scope>
    <source>
        <strain evidence="1">YG-Jan2019</strain>
    </source>
</reference>
<dbReference type="EMBL" id="CM055739">
    <property type="protein sequence ID" value="KAJ8003531.1"/>
    <property type="molecule type" value="Genomic_DNA"/>
</dbReference>
<comment type="caution">
    <text evidence="1">The sequence shown here is derived from an EMBL/GenBank/DDBJ whole genome shotgun (WGS) entry which is preliminary data.</text>
</comment>
<name>A0ACC2GJ49_DALPE</name>
<organism evidence="1 2">
    <name type="scientific">Dallia pectoralis</name>
    <name type="common">Alaska blackfish</name>
    <dbReference type="NCBI Taxonomy" id="75939"/>
    <lineage>
        <taxon>Eukaryota</taxon>
        <taxon>Metazoa</taxon>
        <taxon>Chordata</taxon>
        <taxon>Craniata</taxon>
        <taxon>Vertebrata</taxon>
        <taxon>Euteleostomi</taxon>
        <taxon>Actinopterygii</taxon>
        <taxon>Neopterygii</taxon>
        <taxon>Teleostei</taxon>
        <taxon>Protacanthopterygii</taxon>
        <taxon>Esociformes</taxon>
        <taxon>Umbridae</taxon>
        <taxon>Dallia</taxon>
    </lineage>
</organism>
<keyword evidence="2" id="KW-1185">Reference proteome</keyword>
<accession>A0ACC2GJ49</accession>
<proteinExistence type="predicted"/>
<protein>
    <submittedName>
        <fullName evidence="1">Uncharacterized protein</fullName>
    </submittedName>
</protein>